<dbReference type="OrthoDB" id="755598at2759"/>
<dbReference type="PANTHER" id="PTHR33675">
    <property type="entry name" value="NUCLEAR RECEPTOR FAMILY 2 GROUP C PROTEIN"/>
    <property type="match status" value="1"/>
</dbReference>
<protein>
    <submittedName>
        <fullName evidence="2">Uncharacterized protein</fullName>
    </submittedName>
</protein>
<reference evidence="2 3" key="1">
    <citation type="submission" date="2020-04" db="EMBL/GenBank/DDBJ databases">
        <title>Plant Genome Project.</title>
        <authorList>
            <person name="Zhang R.-G."/>
        </authorList>
    </citation>
    <scope>NUCLEOTIDE SEQUENCE [LARGE SCALE GENOMIC DNA]</scope>
    <source>
        <strain evidence="2">YNK0</strain>
        <tissue evidence="2">Leaf</tissue>
    </source>
</reference>
<evidence type="ECO:0000256" key="1">
    <source>
        <dbReference type="SAM" id="MobiDB-lite"/>
    </source>
</evidence>
<gene>
    <name evidence="2" type="ORF">HHK36_017602</name>
</gene>
<dbReference type="PANTHER" id="PTHR33675:SF1">
    <property type="entry name" value="HOLOCARBOXYLASE SYNTHETASE"/>
    <property type="match status" value="1"/>
</dbReference>
<feature type="region of interest" description="Disordered" evidence="1">
    <location>
        <begin position="201"/>
        <end position="220"/>
    </location>
</feature>
<dbReference type="OMA" id="HEWMAMK"/>
<dbReference type="EMBL" id="JABCRI010000012">
    <property type="protein sequence ID" value="KAF8395991.1"/>
    <property type="molecule type" value="Genomic_DNA"/>
</dbReference>
<dbReference type="AlphaFoldDB" id="A0A834Z296"/>
<dbReference type="Proteomes" id="UP000655225">
    <property type="component" value="Unassembled WGS sequence"/>
</dbReference>
<proteinExistence type="predicted"/>
<feature type="region of interest" description="Disordered" evidence="1">
    <location>
        <begin position="163"/>
        <end position="190"/>
    </location>
</feature>
<dbReference type="PIRSF" id="PIRSF009193">
    <property type="entry name" value="UCP009193"/>
    <property type="match status" value="1"/>
</dbReference>
<name>A0A834Z296_TETSI</name>
<keyword evidence="3" id="KW-1185">Reference proteome</keyword>
<comment type="caution">
    <text evidence="2">The sequence shown here is derived from an EMBL/GenBank/DDBJ whole genome shotgun (WGS) entry which is preliminary data.</text>
</comment>
<organism evidence="2 3">
    <name type="scientific">Tetracentron sinense</name>
    <name type="common">Spur-leaf</name>
    <dbReference type="NCBI Taxonomy" id="13715"/>
    <lineage>
        <taxon>Eukaryota</taxon>
        <taxon>Viridiplantae</taxon>
        <taxon>Streptophyta</taxon>
        <taxon>Embryophyta</taxon>
        <taxon>Tracheophyta</taxon>
        <taxon>Spermatophyta</taxon>
        <taxon>Magnoliopsida</taxon>
        <taxon>Trochodendrales</taxon>
        <taxon>Trochodendraceae</taxon>
        <taxon>Tetracentron</taxon>
    </lineage>
</organism>
<sequence>MTSKRKMEITVVDEIDRTMYSIFCNAASNLSQLYSQSLNLQKLAFQSGERHALEKLHEWMAMKHQEGVTLTIAELSAYLQNELDCGGEEVPMSPISQPHKQSSANLQFPFLAPNTQMQQGEFRPATGLLLGPGEVNMDQAENSVFSDALSGPVRRKLPLQMAPGQYYSGEGSQVNNESESRQNEMNTLDSNYFEYNQNRDGYSFYSLDSPMDSNPEGPPH</sequence>
<dbReference type="InterPro" id="IPR016549">
    <property type="entry name" value="UCP009193"/>
</dbReference>
<evidence type="ECO:0000313" key="2">
    <source>
        <dbReference type="EMBL" id="KAF8395991.1"/>
    </source>
</evidence>
<evidence type="ECO:0000313" key="3">
    <source>
        <dbReference type="Proteomes" id="UP000655225"/>
    </source>
</evidence>
<feature type="compositionally biased region" description="Polar residues" evidence="1">
    <location>
        <begin position="170"/>
        <end position="190"/>
    </location>
</feature>
<accession>A0A834Z296</accession>